<dbReference type="AlphaFoldDB" id="S0KMJ6"/>
<name>S0KMJ6_9ENTE</name>
<comment type="caution">
    <text evidence="4">The sequence shown here is derived from an EMBL/GenBank/DDBJ whole genome shotgun (WGS) entry which is preliminary data.</text>
</comment>
<dbReference type="OrthoDB" id="9794717at2"/>
<dbReference type="RefSeq" id="WP_016186380.1">
    <property type="nucleotide sequence ID" value="NZ_ASWO01000007.1"/>
</dbReference>
<dbReference type="InterPro" id="IPR052193">
    <property type="entry name" value="Peptidase_C59"/>
</dbReference>
<comment type="similarity">
    <text evidence="1">Belongs to the peptidase C59 family.</text>
</comment>
<evidence type="ECO:0000256" key="2">
    <source>
        <dbReference type="ARBA" id="ARBA00022801"/>
    </source>
</evidence>
<evidence type="ECO:0000256" key="1">
    <source>
        <dbReference type="ARBA" id="ARBA00006625"/>
    </source>
</evidence>
<dbReference type="Proteomes" id="UP000015961">
    <property type="component" value="Unassembled WGS sequence"/>
</dbReference>
<dbReference type="GO" id="GO:0016787">
    <property type="term" value="F:hydrolase activity"/>
    <property type="evidence" value="ECO:0007669"/>
    <property type="project" value="UniProtKB-KW"/>
</dbReference>
<evidence type="ECO:0000313" key="5">
    <source>
        <dbReference type="Proteomes" id="UP000015961"/>
    </source>
</evidence>
<evidence type="ECO:0000259" key="3">
    <source>
        <dbReference type="Pfam" id="PF02275"/>
    </source>
</evidence>
<reference evidence="4 5" key="1">
    <citation type="submission" date="2013-03" db="EMBL/GenBank/DDBJ databases">
        <title>The Genome Sequence of Enterococcus sulfureus ATCC_49903 (PacBio/Illumina hybrid assembly).</title>
        <authorList>
            <consortium name="The Broad Institute Genomics Platform"/>
            <consortium name="The Broad Institute Genome Sequencing Center for Infectious Disease"/>
            <person name="Earl A."/>
            <person name="Russ C."/>
            <person name="Gilmore M."/>
            <person name="Surin D."/>
            <person name="Walker B."/>
            <person name="Young S."/>
            <person name="Zeng Q."/>
            <person name="Gargeya S."/>
            <person name="Fitzgerald M."/>
            <person name="Haas B."/>
            <person name="Abouelleil A."/>
            <person name="Allen A.W."/>
            <person name="Alvarado L."/>
            <person name="Arachchi H.M."/>
            <person name="Berlin A.M."/>
            <person name="Chapman S.B."/>
            <person name="Gainer-Dewar J."/>
            <person name="Goldberg J."/>
            <person name="Griggs A."/>
            <person name="Gujja S."/>
            <person name="Hansen M."/>
            <person name="Howarth C."/>
            <person name="Imamovic A."/>
            <person name="Ireland A."/>
            <person name="Larimer J."/>
            <person name="McCowan C."/>
            <person name="Murphy C."/>
            <person name="Pearson M."/>
            <person name="Poon T.W."/>
            <person name="Priest M."/>
            <person name="Roberts A."/>
            <person name="Saif S."/>
            <person name="Shea T."/>
            <person name="Sisk P."/>
            <person name="Sykes S."/>
            <person name="Wortman J."/>
            <person name="Nusbaum C."/>
            <person name="Birren B."/>
        </authorList>
    </citation>
    <scope>NUCLEOTIDE SEQUENCE [LARGE SCALE GENOMIC DNA]</scope>
    <source>
        <strain evidence="4 5">ATCC 49903</strain>
    </source>
</reference>
<dbReference type="EMBL" id="ASWO01000007">
    <property type="protein sequence ID" value="EOT83022.1"/>
    <property type="molecule type" value="Genomic_DNA"/>
</dbReference>
<dbReference type="PATRIC" id="fig|1140003.3.peg.1878"/>
<protein>
    <recommendedName>
        <fullName evidence="3">Choloylglycine hydrolase/NAAA C-terminal domain-containing protein</fullName>
    </recommendedName>
</protein>
<dbReference type="PANTHER" id="PTHR35527:SF2">
    <property type="entry name" value="HYDROLASE"/>
    <property type="match status" value="1"/>
</dbReference>
<dbReference type="SUPFAM" id="SSF56235">
    <property type="entry name" value="N-terminal nucleophile aminohydrolases (Ntn hydrolases)"/>
    <property type="match status" value="1"/>
</dbReference>
<feature type="domain" description="Choloylglycine hydrolase/NAAA C-terminal" evidence="3">
    <location>
        <begin position="2"/>
        <end position="307"/>
    </location>
</feature>
<keyword evidence="2" id="KW-0378">Hydrolase</keyword>
<dbReference type="InterPro" id="IPR029055">
    <property type="entry name" value="Ntn_hydrolases_N"/>
</dbReference>
<accession>S0KMJ6</accession>
<gene>
    <name evidence="4" type="ORF">I573_02135</name>
</gene>
<proteinExistence type="inferred from homology"/>
<dbReference type="STRING" id="1140003.OMY_01948"/>
<sequence length="333" mass="37055">MCTAATIHSLQNHPFWARTMDFPIDFFESGGEVLYLPKAKPLEMLSGTITAKYDFFGMGLPNSYMLTDGVNEVGLTGGLFFFEEATWANEASLKKKDKVPVVLDELVSYFLAQCQSIEEVGALATRLAVIEKSTSPENGLTPLHLMFTDANGRSIVLEPVENGEFTIHYQTTGTMTNSPTYDWHVTNLRNYVNLSDYTIAKSQVGDLTIKDIESGSGLLGLPGDYTSPSRFIKITMLTKMMNQVSDEQALNALYTAFHSVIIPKGVEKDTPTVGDSTSYWAGYDIKNRRLQLLPIASQTFTTVSLDELQHAFGDEPQHFPINLNENLYHHIVE</sequence>
<keyword evidence="5" id="KW-1185">Reference proteome</keyword>
<dbReference type="PANTHER" id="PTHR35527">
    <property type="entry name" value="CHOLOYLGLYCINE HYDROLASE"/>
    <property type="match status" value="1"/>
</dbReference>
<organism evidence="4 5">
    <name type="scientific">Enterococcus sulfureus ATCC 49903</name>
    <dbReference type="NCBI Taxonomy" id="1140003"/>
    <lineage>
        <taxon>Bacteria</taxon>
        <taxon>Bacillati</taxon>
        <taxon>Bacillota</taxon>
        <taxon>Bacilli</taxon>
        <taxon>Lactobacillales</taxon>
        <taxon>Enterococcaceae</taxon>
        <taxon>Enterococcus</taxon>
    </lineage>
</organism>
<dbReference type="Gene3D" id="3.60.60.10">
    <property type="entry name" value="Penicillin V Acylase, Chain A"/>
    <property type="match status" value="1"/>
</dbReference>
<dbReference type="Pfam" id="PF02275">
    <property type="entry name" value="CBAH"/>
    <property type="match status" value="1"/>
</dbReference>
<evidence type="ECO:0000313" key="4">
    <source>
        <dbReference type="EMBL" id="EOT83022.1"/>
    </source>
</evidence>
<dbReference type="InterPro" id="IPR029132">
    <property type="entry name" value="CBAH/NAAA_C"/>
</dbReference>
<dbReference type="eggNOG" id="COG3049">
    <property type="taxonomic scope" value="Bacteria"/>
</dbReference>